<evidence type="ECO:0000259" key="8">
    <source>
        <dbReference type="PROSITE" id="PS51767"/>
    </source>
</evidence>
<dbReference type="PANTHER" id="PTHR47966:SF74">
    <property type="entry name" value="AGR407CP"/>
    <property type="match status" value="1"/>
</dbReference>
<keyword evidence="10" id="KW-1185">Reference proteome</keyword>
<feature type="signal peptide" evidence="7">
    <location>
        <begin position="1"/>
        <end position="22"/>
    </location>
</feature>
<dbReference type="InterPro" id="IPR033121">
    <property type="entry name" value="PEPTIDASE_A1"/>
</dbReference>
<reference evidence="9" key="1">
    <citation type="journal article" date="2021" name="Genome Biol. Evol.">
        <title>The assembled and annotated genome of the fairy-ring fungus Marasmius oreades.</title>
        <authorList>
            <person name="Hiltunen M."/>
            <person name="Ament-Velasquez S.L."/>
            <person name="Johannesson H."/>
        </authorList>
    </citation>
    <scope>NUCLEOTIDE SEQUENCE</scope>
    <source>
        <strain evidence="9">03SP1</strain>
    </source>
</reference>
<dbReference type="PANTHER" id="PTHR47966">
    <property type="entry name" value="BETA-SITE APP-CLEAVING ENZYME, ISOFORM A-RELATED"/>
    <property type="match status" value="1"/>
</dbReference>
<dbReference type="AlphaFoldDB" id="A0A9P7RTT0"/>
<comment type="similarity">
    <text evidence="1 5">Belongs to the peptidase A1 family.</text>
</comment>
<keyword evidence="6" id="KW-1133">Transmembrane helix</keyword>
<dbReference type="InterPro" id="IPR001461">
    <property type="entry name" value="Aspartic_peptidase_A1"/>
</dbReference>
<dbReference type="Gene3D" id="2.40.70.10">
    <property type="entry name" value="Acid Proteases"/>
    <property type="match status" value="2"/>
</dbReference>
<keyword evidence="6" id="KW-0472">Membrane</keyword>
<dbReference type="InterPro" id="IPR034164">
    <property type="entry name" value="Pepsin-like_dom"/>
</dbReference>
<feature type="disulfide bond" evidence="4">
    <location>
        <begin position="82"/>
        <end position="87"/>
    </location>
</feature>
<evidence type="ECO:0000313" key="10">
    <source>
        <dbReference type="Proteomes" id="UP001049176"/>
    </source>
</evidence>
<dbReference type="GO" id="GO:0006508">
    <property type="term" value="P:proteolysis"/>
    <property type="evidence" value="ECO:0007669"/>
    <property type="project" value="UniProtKB-KW"/>
</dbReference>
<keyword evidence="5" id="KW-0378">Hydrolase</keyword>
<dbReference type="CDD" id="cd05471">
    <property type="entry name" value="pepsin_like"/>
    <property type="match status" value="1"/>
</dbReference>
<dbReference type="PROSITE" id="PS51767">
    <property type="entry name" value="PEPTIDASE_A1"/>
    <property type="match status" value="1"/>
</dbReference>
<dbReference type="EMBL" id="CM032187">
    <property type="protein sequence ID" value="KAG7089609.1"/>
    <property type="molecule type" value="Genomic_DNA"/>
</dbReference>
<dbReference type="GO" id="GO:0004190">
    <property type="term" value="F:aspartic-type endopeptidase activity"/>
    <property type="evidence" value="ECO:0007669"/>
    <property type="project" value="UniProtKB-KW"/>
</dbReference>
<keyword evidence="6" id="KW-0812">Transmembrane</keyword>
<dbReference type="RefSeq" id="XP_043006079.1">
    <property type="nucleotide sequence ID" value="XM_043156294.1"/>
</dbReference>
<accession>A0A9P7RTT0</accession>
<feature type="chain" id="PRO_5040406251" description="Peptidase A1 domain-containing protein" evidence="7">
    <location>
        <begin position="23"/>
        <end position="550"/>
    </location>
</feature>
<evidence type="ECO:0000313" key="9">
    <source>
        <dbReference type="EMBL" id="KAG7089609.1"/>
    </source>
</evidence>
<gene>
    <name evidence="9" type="ORF">E1B28_011275</name>
</gene>
<evidence type="ECO:0000256" key="7">
    <source>
        <dbReference type="SAM" id="SignalP"/>
    </source>
</evidence>
<proteinExistence type="inferred from homology"/>
<feature type="active site" evidence="3">
    <location>
        <position position="280"/>
    </location>
</feature>
<keyword evidence="2 5" id="KW-0064">Aspartyl protease</keyword>
<organism evidence="9 10">
    <name type="scientific">Marasmius oreades</name>
    <name type="common">fairy-ring Marasmius</name>
    <dbReference type="NCBI Taxonomy" id="181124"/>
    <lineage>
        <taxon>Eukaryota</taxon>
        <taxon>Fungi</taxon>
        <taxon>Dikarya</taxon>
        <taxon>Basidiomycota</taxon>
        <taxon>Agaricomycotina</taxon>
        <taxon>Agaricomycetes</taxon>
        <taxon>Agaricomycetidae</taxon>
        <taxon>Agaricales</taxon>
        <taxon>Marasmiineae</taxon>
        <taxon>Marasmiaceae</taxon>
        <taxon>Marasmius</taxon>
    </lineage>
</organism>
<dbReference type="Proteomes" id="UP001049176">
    <property type="component" value="Chromosome 7"/>
</dbReference>
<dbReference type="InterPro" id="IPR021109">
    <property type="entry name" value="Peptidase_aspartic_dom_sf"/>
</dbReference>
<evidence type="ECO:0000256" key="6">
    <source>
        <dbReference type="SAM" id="Phobius"/>
    </source>
</evidence>
<evidence type="ECO:0000256" key="4">
    <source>
        <dbReference type="PIRSR" id="PIRSR601461-2"/>
    </source>
</evidence>
<dbReference type="OrthoDB" id="771136at2759"/>
<dbReference type="PROSITE" id="PS00141">
    <property type="entry name" value="ASP_PROTEASE"/>
    <property type="match status" value="1"/>
</dbReference>
<evidence type="ECO:0000256" key="5">
    <source>
        <dbReference type="RuleBase" id="RU000454"/>
    </source>
</evidence>
<sequence>MHSRFLQVLVFLLLVFCNNTLAVLPSLFSRDLAVDGVNATITSLLLASDKQSYHLLLKTGQITFRVALDTGSSDLWLTSSACLTKTCNLSPRYPLTYQSPTFEVVNNNRTAFNARYTDGTAVSGFVAKEEITIGNLTVPQQAFGIVTQSNLTFVDQVSGILGLGFSRLSTINRTSTQSSPFLATLVEKGLLDYPLFGISLTRNSPGTLTLGSIDGSVVKNVNDVEWDEVVQFPPIGFESEQTSYWQWALPLKAVNLNGKPVSLSPSYPTMTGGSSIVVFDLGTSGIYGPWTDVAQIFSGISESRLVDANGQWAVPCDTGALLTFTFGSKNFTLQPIDYLIGPTAGNPRLCLSWPRAATPTPDGVDWVLGTPFLRSVYSIFSYGIDTKEPPMIGLYALERNVTTTTDLSSFFSSFSATIATTLPNSLLPTPTPFTAPYRLNSSFTAPTGGIVLSGLANSTYSPILAQEPTTNFSALPIITASPTVATFTFTNPTGGLSTSTSHYSAASVVLGVPPGWNPNGASSRLRLPMHGLFILLLPIAILLTIFEYRI</sequence>
<evidence type="ECO:0000256" key="2">
    <source>
        <dbReference type="ARBA" id="ARBA00022750"/>
    </source>
</evidence>
<name>A0A9P7RTT0_9AGAR</name>
<feature type="active site" evidence="3">
    <location>
        <position position="69"/>
    </location>
</feature>
<feature type="disulfide bond" evidence="4">
    <location>
        <begin position="316"/>
        <end position="350"/>
    </location>
</feature>
<protein>
    <recommendedName>
        <fullName evidence="8">Peptidase A1 domain-containing protein</fullName>
    </recommendedName>
</protein>
<dbReference type="SUPFAM" id="SSF50630">
    <property type="entry name" value="Acid proteases"/>
    <property type="match status" value="1"/>
</dbReference>
<keyword evidence="5" id="KW-0645">Protease</keyword>
<comment type="caution">
    <text evidence="9">The sequence shown here is derived from an EMBL/GenBank/DDBJ whole genome shotgun (WGS) entry which is preliminary data.</text>
</comment>
<dbReference type="GeneID" id="66080350"/>
<dbReference type="InterPro" id="IPR001969">
    <property type="entry name" value="Aspartic_peptidase_AS"/>
</dbReference>
<keyword evidence="4" id="KW-1015">Disulfide bond</keyword>
<evidence type="ECO:0000256" key="3">
    <source>
        <dbReference type="PIRSR" id="PIRSR601461-1"/>
    </source>
</evidence>
<feature type="transmembrane region" description="Helical" evidence="6">
    <location>
        <begin position="527"/>
        <end position="546"/>
    </location>
</feature>
<keyword evidence="7" id="KW-0732">Signal</keyword>
<evidence type="ECO:0000256" key="1">
    <source>
        <dbReference type="ARBA" id="ARBA00007447"/>
    </source>
</evidence>
<dbReference type="KEGG" id="more:E1B28_011275"/>
<dbReference type="PRINTS" id="PR00792">
    <property type="entry name" value="PEPSIN"/>
</dbReference>
<dbReference type="Pfam" id="PF00026">
    <property type="entry name" value="Asp"/>
    <property type="match status" value="1"/>
</dbReference>
<feature type="domain" description="Peptidase A1" evidence="8">
    <location>
        <begin position="53"/>
        <end position="395"/>
    </location>
</feature>